<dbReference type="RefSeq" id="WP_196152160.1">
    <property type="nucleotide sequence ID" value="NZ_JADMLG010000012.1"/>
</dbReference>
<protein>
    <submittedName>
        <fullName evidence="3">PPOX class F420-dependent oxidoreductase</fullName>
        <ecNumber evidence="3">1.-.-.-</ecNumber>
    </submittedName>
</protein>
<dbReference type="InterPro" id="IPR012349">
    <property type="entry name" value="Split_barrel_FMN-bd"/>
</dbReference>
<reference evidence="3" key="1">
    <citation type="submission" date="2020-11" db="EMBL/GenBank/DDBJ databases">
        <title>Nocardia NEAU-351.nov., a novel actinomycete isolated from the cow dung.</title>
        <authorList>
            <person name="Zhang X."/>
        </authorList>
    </citation>
    <scope>NUCLEOTIDE SEQUENCE</scope>
    <source>
        <strain evidence="3">NEAU-351</strain>
    </source>
</reference>
<dbReference type="SUPFAM" id="SSF50475">
    <property type="entry name" value="FMN-binding split barrel"/>
    <property type="match status" value="1"/>
</dbReference>
<dbReference type="Proteomes" id="UP000655751">
    <property type="component" value="Unassembled WGS sequence"/>
</dbReference>
<dbReference type="InterPro" id="IPR011576">
    <property type="entry name" value="Pyridox_Oxase_N"/>
</dbReference>
<dbReference type="GO" id="GO:0070967">
    <property type="term" value="F:coenzyme F420 binding"/>
    <property type="evidence" value="ECO:0007669"/>
    <property type="project" value="TreeGrafter"/>
</dbReference>
<dbReference type="PANTHER" id="PTHR35176">
    <property type="entry name" value="HEME OXYGENASE HI_0854-RELATED"/>
    <property type="match status" value="1"/>
</dbReference>
<evidence type="ECO:0000259" key="2">
    <source>
        <dbReference type="Pfam" id="PF01243"/>
    </source>
</evidence>
<feature type="domain" description="Pyridoxamine 5'-phosphate oxidase N-terminal" evidence="2">
    <location>
        <begin position="6"/>
        <end position="91"/>
    </location>
</feature>
<proteinExistence type="predicted"/>
<dbReference type="Pfam" id="PF01243">
    <property type="entry name" value="PNPOx_N"/>
    <property type="match status" value="1"/>
</dbReference>
<gene>
    <name evidence="3" type="ORF">IT779_26635</name>
</gene>
<dbReference type="EMBL" id="JADMLG010000012">
    <property type="protein sequence ID" value="MBH0779855.1"/>
    <property type="molecule type" value="Genomic_DNA"/>
</dbReference>
<sequence length="125" mass="13522">MTWNGIDESKYALLTTYRKDGTPVATPVWVAPDGDRLVVWTNPGTGKVKRIRRNPEVSLQTCDARGKTTSGPVVRGHAEVLGAEGTERVRAAVIKKYPISGRLLIRAHRLFKGADGSVGVAIAEI</sequence>
<dbReference type="NCBIfam" id="TIGR03666">
    <property type="entry name" value="Rv2061_F420"/>
    <property type="match status" value="1"/>
</dbReference>
<dbReference type="EC" id="1.-.-.-" evidence="3"/>
<dbReference type="GO" id="GO:0005829">
    <property type="term" value="C:cytosol"/>
    <property type="evidence" value="ECO:0007669"/>
    <property type="project" value="TreeGrafter"/>
</dbReference>
<accession>A0A931N2T4</accession>
<keyword evidence="1 3" id="KW-0560">Oxidoreductase</keyword>
<dbReference type="Gene3D" id="2.30.110.10">
    <property type="entry name" value="Electron Transport, Fmn-binding Protein, Chain A"/>
    <property type="match status" value="1"/>
</dbReference>
<dbReference type="AlphaFoldDB" id="A0A931N2T4"/>
<evidence type="ECO:0000256" key="1">
    <source>
        <dbReference type="ARBA" id="ARBA00023002"/>
    </source>
</evidence>
<dbReference type="InterPro" id="IPR019965">
    <property type="entry name" value="PPOX_F420-dep_Rv2061_put"/>
</dbReference>
<dbReference type="GO" id="GO:0016627">
    <property type="term" value="F:oxidoreductase activity, acting on the CH-CH group of donors"/>
    <property type="evidence" value="ECO:0007669"/>
    <property type="project" value="TreeGrafter"/>
</dbReference>
<keyword evidence="4" id="KW-1185">Reference proteome</keyword>
<evidence type="ECO:0000313" key="4">
    <source>
        <dbReference type="Proteomes" id="UP000655751"/>
    </source>
</evidence>
<comment type="caution">
    <text evidence="3">The sequence shown here is derived from an EMBL/GenBank/DDBJ whole genome shotgun (WGS) entry which is preliminary data.</text>
</comment>
<name>A0A931N2T4_9NOCA</name>
<dbReference type="PANTHER" id="PTHR35176:SF11">
    <property type="entry name" value="PYRIDOXAMINE 5'-PHOSPHATE OXIDASE FAMILY PROTEIN"/>
    <property type="match status" value="1"/>
</dbReference>
<evidence type="ECO:0000313" key="3">
    <source>
        <dbReference type="EMBL" id="MBH0779855.1"/>
    </source>
</evidence>
<organism evidence="3 4">
    <name type="scientific">Nocardia bovistercoris</name>
    <dbReference type="NCBI Taxonomy" id="2785916"/>
    <lineage>
        <taxon>Bacteria</taxon>
        <taxon>Bacillati</taxon>
        <taxon>Actinomycetota</taxon>
        <taxon>Actinomycetes</taxon>
        <taxon>Mycobacteriales</taxon>
        <taxon>Nocardiaceae</taxon>
        <taxon>Nocardia</taxon>
    </lineage>
</organism>
<dbReference type="InterPro" id="IPR052019">
    <property type="entry name" value="F420H2_bilvrd_red/Heme_oxyg"/>
</dbReference>